<dbReference type="GO" id="GO:0006508">
    <property type="term" value="P:proteolysis"/>
    <property type="evidence" value="ECO:0007669"/>
    <property type="project" value="InterPro"/>
</dbReference>
<evidence type="ECO:0000256" key="1">
    <source>
        <dbReference type="ARBA" id="ARBA00007164"/>
    </source>
</evidence>
<gene>
    <name evidence="13" type="ORF">A2982_03735</name>
</gene>
<keyword evidence="11" id="KW-1133">Transmembrane helix</keyword>
<evidence type="ECO:0000256" key="11">
    <source>
        <dbReference type="SAM" id="Phobius"/>
    </source>
</evidence>
<evidence type="ECO:0000256" key="2">
    <source>
        <dbReference type="ARBA" id="ARBA00022729"/>
    </source>
</evidence>
<accession>A0A1F4V590</accession>
<comment type="similarity">
    <text evidence="1 9">Belongs to the peptidase S11 family.</text>
</comment>
<dbReference type="GO" id="GO:0071555">
    <property type="term" value="P:cell wall organization"/>
    <property type="evidence" value="ECO:0007669"/>
    <property type="project" value="UniProtKB-KW"/>
</dbReference>
<dbReference type="Gene3D" id="3.40.710.10">
    <property type="entry name" value="DD-peptidase/beta-lactamase superfamily"/>
    <property type="match status" value="1"/>
</dbReference>
<dbReference type="GO" id="GO:0009002">
    <property type="term" value="F:serine-type D-Ala-D-Ala carboxypeptidase activity"/>
    <property type="evidence" value="ECO:0007669"/>
    <property type="project" value="InterPro"/>
</dbReference>
<dbReference type="Pfam" id="PF00768">
    <property type="entry name" value="Peptidase_S11"/>
    <property type="match status" value="1"/>
</dbReference>
<organism evidence="13 14">
    <name type="scientific">candidate division WWE3 bacterium RIFCSPLOWO2_01_FULL_39_13</name>
    <dbReference type="NCBI Taxonomy" id="1802624"/>
    <lineage>
        <taxon>Bacteria</taxon>
        <taxon>Katanobacteria</taxon>
    </lineage>
</organism>
<feature type="active site" evidence="7">
    <location>
        <position position="179"/>
    </location>
</feature>
<keyword evidence="5" id="KW-0573">Peptidoglycan synthesis</keyword>
<feature type="transmembrane region" description="Helical" evidence="11">
    <location>
        <begin position="24"/>
        <end position="49"/>
    </location>
</feature>
<evidence type="ECO:0000256" key="6">
    <source>
        <dbReference type="ARBA" id="ARBA00023316"/>
    </source>
</evidence>
<keyword evidence="4" id="KW-0133">Cell shape</keyword>
<feature type="region of interest" description="Disordered" evidence="10">
    <location>
        <begin position="59"/>
        <end position="86"/>
    </location>
</feature>
<feature type="active site" description="Proton acceptor" evidence="7">
    <location>
        <position position="127"/>
    </location>
</feature>
<dbReference type="Proteomes" id="UP000178771">
    <property type="component" value="Unassembled WGS sequence"/>
</dbReference>
<dbReference type="EMBL" id="MEVH01000002">
    <property type="protein sequence ID" value="OGC52352.1"/>
    <property type="molecule type" value="Genomic_DNA"/>
</dbReference>
<feature type="domain" description="Peptidase S11 D-alanyl-D-alanine carboxypeptidase A N-terminal" evidence="12">
    <location>
        <begin position="92"/>
        <end position="313"/>
    </location>
</feature>
<evidence type="ECO:0000256" key="3">
    <source>
        <dbReference type="ARBA" id="ARBA00022801"/>
    </source>
</evidence>
<dbReference type="InterPro" id="IPR018044">
    <property type="entry name" value="Peptidase_S11"/>
</dbReference>
<dbReference type="InterPro" id="IPR012338">
    <property type="entry name" value="Beta-lactam/transpept-like"/>
</dbReference>
<proteinExistence type="inferred from homology"/>
<evidence type="ECO:0000256" key="7">
    <source>
        <dbReference type="PIRSR" id="PIRSR618044-1"/>
    </source>
</evidence>
<evidence type="ECO:0000256" key="8">
    <source>
        <dbReference type="PIRSR" id="PIRSR618044-2"/>
    </source>
</evidence>
<dbReference type="STRING" id="1802624.A2982_03735"/>
<feature type="compositionally biased region" description="Polar residues" evidence="10">
    <location>
        <begin position="59"/>
        <end position="75"/>
    </location>
</feature>
<dbReference type="PANTHER" id="PTHR21581">
    <property type="entry name" value="D-ALANYL-D-ALANINE CARBOXYPEPTIDASE"/>
    <property type="match status" value="1"/>
</dbReference>
<protein>
    <recommendedName>
        <fullName evidence="12">Peptidase S11 D-alanyl-D-alanine carboxypeptidase A N-terminal domain-containing protein</fullName>
    </recommendedName>
</protein>
<dbReference type="InterPro" id="IPR001967">
    <property type="entry name" value="Peptidase_S11_N"/>
</dbReference>
<keyword evidence="3" id="KW-0378">Hydrolase</keyword>
<keyword evidence="2" id="KW-0732">Signal</keyword>
<evidence type="ECO:0000313" key="14">
    <source>
        <dbReference type="Proteomes" id="UP000178771"/>
    </source>
</evidence>
<feature type="binding site" evidence="8">
    <location>
        <position position="285"/>
    </location>
    <ligand>
        <name>substrate</name>
    </ligand>
</feature>
<dbReference type="SUPFAM" id="SSF56601">
    <property type="entry name" value="beta-lactamase/transpeptidase-like"/>
    <property type="match status" value="1"/>
</dbReference>
<keyword evidence="11" id="KW-0812">Transmembrane</keyword>
<dbReference type="PRINTS" id="PR00725">
    <property type="entry name" value="DADACBPTASE1"/>
</dbReference>
<evidence type="ECO:0000256" key="4">
    <source>
        <dbReference type="ARBA" id="ARBA00022960"/>
    </source>
</evidence>
<evidence type="ECO:0000313" key="13">
    <source>
        <dbReference type="EMBL" id="OGC52352.1"/>
    </source>
</evidence>
<evidence type="ECO:0000259" key="12">
    <source>
        <dbReference type="Pfam" id="PF00768"/>
    </source>
</evidence>
<reference evidence="13 14" key="1">
    <citation type="journal article" date="2016" name="Nat. Commun.">
        <title>Thousands of microbial genomes shed light on interconnected biogeochemical processes in an aquifer system.</title>
        <authorList>
            <person name="Anantharaman K."/>
            <person name="Brown C.T."/>
            <person name="Hug L.A."/>
            <person name="Sharon I."/>
            <person name="Castelle C.J."/>
            <person name="Probst A.J."/>
            <person name="Thomas B.C."/>
            <person name="Singh A."/>
            <person name="Wilkins M.J."/>
            <person name="Karaoz U."/>
            <person name="Brodie E.L."/>
            <person name="Williams K.H."/>
            <person name="Hubbard S.S."/>
            <person name="Banfield J.F."/>
        </authorList>
    </citation>
    <scope>NUCLEOTIDE SEQUENCE [LARGE SCALE GENOMIC DNA]</scope>
</reference>
<name>A0A1F4V590_UNCKA</name>
<keyword evidence="11" id="KW-0472">Membrane</keyword>
<evidence type="ECO:0000256" key="5">
    <source>
        <dbReference type="ARBA" id="ARBA00022984"/>
    </source>
</evidence>
<feature type="active site" description="Acyl-ester intermediate" evidence="7">
    <location>
        <position position="124"/>
    </location>
</feature>
<dbReference type="GO" id="GO:0008360">
    <property type="term" value="P:regulation of cell shape"/>
    <property type="evidence" value="ECO:0007669"/>
    <property type="project" value="UniProtKB-KW"/>
</dbReference>
<dbReference type="GO" id="GO:0009252">
    <property type="term" value="P:peptidoglycan biosynthetic process"/>
    <property type="evidence" value="ECO:0007669"/>
    <property type="project" value="UniProtKB-KW"/>
</dbReference>
<evidence type="ECO:0000256" key="10">
    <source>
        <dbReference type="SAM" id="MobiDB-lite"/>
    </source>
</evidence>
<dbReference type="PANTHER" id="PTHR21581:SF33">
    <property type="entry name" value="D-ALANYL-D-ALANINE CARBOXYPEPTIDASE DACB"/>
    <property type="match status" value="1"/>
</dbReference>
<keyword evidence="6" id="KW-0961">Cell wall biogenesis/degradation</keyword>
<sequence length="338" mass="37450">MTFKSTKKHENKLSSKRKLQIKHFYQTVISAFPMILISIMAIALLGIGISARYQHPLNTENENSADSQPGQQQGEDTAPIEKPYTAPYIDPPPDITANAYSVTNLRENIRMYAKNPKVPYPPASVTKIMTAVIALREYDLEKPVIIPEKCTKLEGSKAGFKANDVFTLEDVLYGLLVRSGADAACAIASIGTEADFVEKMNQEATDLGMVNTIYENEIGFDRGEHQFSTVDDLELLAKEAVKSNVFRKITGTREVTVKALNSGSAYKLINTNELLFTIPGTIGIKTGYTDSAGECLAYLYENKSDEIMIIILGSQDRFRDTTKLLDWAKEQIKKTASN</sequence>
<dbReference type="AlphaFoldDB" id="A0A1F4V590"/>
<comment type="caution">
    <text evidence="13">The sequence shown here is derived from an EMBL/GenBank/DDBJ whole genome shotgun (WGS) entry which is preliminary data.</text>
</comment>
<evidence type="ECO:0000256" key="9">
    <source>
        <dbReference type="RuleBase" id="RU004016"/>
    </source>
</evidence>